<reference evidence="5 6" key="1">
    <citation type="submission" date="2015-09" db="EMBL/GenBank/DDBJ databases">
        <title>Bacillus cereus food isolates.</title>
        <authorList>
            <person name="Boekhorst J."/>
        </authorList>
    </citation>
    <scope>NUCLEOTIDE SEQUENCE [LARGE SCALE GENOMIC DNA]</scope>
    <source>
        <strain evidence="5 6">B4088</strain>
    </source>
</reference>
<dbReference type="PANTHER" id="PTHR22916">
    <property type="entry name" value="GLYCOSYLTRANSFERASE"/>
    <property type="match status" value="1"/>
</dbReference>
<dbReference type="EMBL" id="LJKE01000038">
    <property type="protein sequence ID" value="KZD68359.1"/>
    <property type="molecule type" value="Genomic_DNA"/>
</dbReference>
<dbReference type="CDD" id="cd00761">
    <property type="entry name" value="Glyco_tranf_GTA_type"/>
    <property type="match status" value="1"/>
</dbReference>
<dbReference type="Gene3D" id="3.90.550.10">
    <property type="entry name" value="Spore Coat Polysaccharide Biosynthesis Protein SpsA, Chain A"/>
    <property type="match status" value="1"/>
</dbReference>
<dbReference type="AlphaFoldDB" id="A0A161T7M7"/>
<evidence type="ECO:0000256" key="1">
    <source>
        <dbReference type="ARBA" id="ARBA00006739"/>
    </source>
</evidence>
<comment type="caution">
    <text evidence="5">The sequence shown here is derived from an EMBL/GenBank/DDBJ whole genome shotgun (WGS) entry which is preliminary data.</text>
</comment>
<dbReference type="PANTHER" id="PTHR22916:SF51">
    <property type="entry name" value="GLYCOSYLTRANSFERASE EPSH-RELATED"/>
    <property type="match status" value="1"/>
</dbReference>
<protein>
    <submittedName>
        <fullName evidence="5">Glycosyl transferase family protein</fullName>
    </submittedName>
</protein>
<dbReference type="Pfam" id="PF00535">
    <property type="entry name" value="Glycos_transf_2"/>
    <property type="match status" value="1"/>
</dbReference>
<dbReference type="SUPFAM" id="SSF53448">
    <property type="entry name" value="Nucleotide-diphospho-sugar transferases"/>
    <property type="match status" value="1"/>
</dbReference>
<dbReference type="GO" id="GO:0016757">
    <property type="term" value="F:glycosyltransferase activity"/>
    <property type="evidence" value="ECO:0007669"/>
    <property type="project" value="UniProtKB-KW"/>
</dbReference>
<dbReference type="InterPro" id="IPR029044">
    <property type="entry name" value="Nucleotide-diphossugar_trans"/>
</dbReference>
<sequence length="353" mass="41514">MSQVSIVIPIYNAEKKLDKCIHSILNQTFEDLELILVNDGSSDSSLNICRKYERQDKRIIVINKKNEGSITTRKKGIEASSSDYVMFVDADDWIDRRMVEILYKQSVESSADITVCNTYKVLGNGVLIKKKNKSEYFDNNRIYDKEGIRKELVVAYFWGHPFPSSLYAKLYKREILESCGEYLNKIHFLGDDLFYNLEMFIKSNRITIIDQALYYYRMGGLTSKYMPYLFEDMVNGYQIQKEVINKYYLDTQQKQYNGISIMLLNTFKTCLYNLFNSNLGEMHIRELIEKYVSNEKVIECLHNEGSRDYFSKEYLDAIKYKNVDYLYALGEKMYRKGKIKRVIKNIIAKLPVI</sequence>
<feature type="domain" description="Glycosyltransferase 2-like" evidence="4">
    <location>
        <begin position="5"/>
        <end position="148"/>
    </location>
</feature>
<evidence type="ECO:0000313" key="5">
    <source>
        <dbReference type="EMBL" id="KZD68359.1"/>
    </source>
</evidence>
<keyword evidence="2" id="KW-0328">Glycosyltransferase</keyword>
<evidence type="ECO:0000256" key="2">
    <source>
        <dbReference type="ARBA" id="ARBA00022676"/>
    </source>
</evidence>
<dbReference type="Proteomes" id="UP000076482">
    <property type="component" value="Unassembled WGS sequence"/>
</dbReference>
<proteinExistence type="inferred from homology"/>
<evidence type="ECO:0000313" key="6">
    <source>
        <dbReference type="Proteomes" id="UP000076482"/>
    </source>
</evidence>
<evidence type="ECO:0000256" key="3">
    <source>
        <dbReference type="ARBA" id="ARBA00022679"/>
    </source>
</evidence>
<dbReference type="PATRIC" id="fig|1396.535.peg.666"/>
<evidence type="ECO:0000259" key="4">
    <source>
        <dbReference type="Pfam" id="PF00535"/>
    </source>
</evidence>
<organism evidence="5 6">
    <name type="scientific">Bacillus cereus</name>
    <dbReference type="NCBI Taxonomy" id="1396"/>
    <lineage>
        <taxon>Bacteria</taxon>
        <taxon>Bacillati</taxon>
        <taxon>Bacillota</taxon>
        <taxon>Bacilli</taxon>
        <taxon>Bacillales</taxon>
        <taxon>Bacillaceae</taxon>
        <taxon>Bacillus</taxon>
        <taxon>Bacillus cereus group</taxon>
    </lineage>
</organism>
<keyword evidence="3 5" id="KW-0808">Transferase</keyword>
<name>A0A161T7M7_BACCE</name>
<dbReference type="InterPro" id="IPR001173">
    <property type="entry name" value="Glyco_trans_2-like"/>
</dbReference>
<accession>A0A161T7M7</accession>
<gene>
    <name evidence="5" type="ORF">B4088_1765</name>
</gene>
<comment type="similarity">
    <text evidence="1">Belongs to the glycosyltransferase 2 family.</text>
</comment>
<dbReference type="RefSeq" id="WP_063260607.1">
    <property type="nucleotide sequence ID" value="NZ_LJKE01000038.1"/>
</dbReference>